<feature type="compositionally biased region" description="Basic and acidic residues" evidence="1">
    <location>
        <begin position="78"/>
        <end position="93"/>
    </location>
</feature>
<evidence type="ECO:0000313" key="2">
    <source>
        <dbReference type="EMBL" id="KAF3577763.1"/>
    </source>
</evidence>
<evidence type="ECO:0000256" key="1">
    <source>
        <dbReference type="SAM" id="MobiDB-lite"/>
    </source>
</evidence>
<accession>A0ABQ7DI43</accession>
<reference evidence="2 3" key="1">
    <citation type="journal article" date="2020" name="BMC Genomics">
        <title>Intraspecific diversification of the crop wild relative Brassica cretica Lam. using demographic model selection.</title>
        <authorList>
            <person name="Kioukis A."/>
            <person name="Michalopoulou V.A."/>
            <person name="Briers L."/>
            <person name="Pirintsos S."/>
            <person name="Studholme D.J."/>
            <person name="Pavlidis P."/>
            <person name="Sarris P.F."/>
        </authorList>
    </citation>
    <scope>NUCLEOTIDE SEQUENCE [LARGE SCALE GENOMIC DNA]</scope>
    <source>
        <strain evidence="3">cv. PFS-1207/04</strain>
    </source>
</reference>
<evidence type="ECO:0000313" key="3">
    <source>
        <dbReference type="Proteomes" id="UP000266723"/>
    </source>
</evidence>
<dbReference type="Proteomes" id="UP000266723">
    <property type="component" value="Unassembled WGS sequence"/>
</dbReference>
<proteinExistence type="predicted"/>
<dbReference type="EMBL" id="QGKV02000649">
    <property type="protein sequence ID" value="KAF3577763.1"/>
    <property type="molecule type" value="Genomic_DNA"/>
</dbReference>
<gene>
    <name evidence="2" type="ORF">DY000_02033575</name>
</gene>
<feature type="region of interest" description="Disordered" evidence="1">
    <location>
        <begin position="78"/>
        <end position="108"/>
    </location>
</feature>
<comment type="caution">
    <text evidence="2">The sequence shown here is derived from an EMBL/GenBank/DDBJ whole genome shotgun (WGS) entry which is preliminary data.</text>
</comment>
<organism evidence="2 3">
    <name type="scientific">Brassica cretica</name>
    <name type="common">Mustard</name>
    <dbReference type="NCBI Taxonomy" id="69181"/>
    <lineage>
        <taxon>Eukaryota</taxon>
        <taxon>Viridiplantae</taxon>
        <taxon>Streptophyta</taxon>
        <taxon>Embryophyta</taxon>
        <taxon>Tracheophyta</taxon>
        <taxon>Spermatophyta</taxon>
        <taxon>Magnoliopsida</taxon>
        <taxon>eudicotyledons</taxon>
        <taxon>Gunneridae</taxon>
        <taxon>Pentapetalae</taxon>
        <taxon>rosids</taxon>
        <taxon>malvids</taxon>
        <taxon>Brassicales</taxon>
        <taxon>Brassicaceae</taxon>
        <taxon>Brassiceae</taxon>
        <taxon>Brassica</taxon>
    </lineage>
</organism>
<name>A0ABQ7DI43_BRACR</name>
<keyword evidence="3" id="KW-1185">Reference proteome</keyword>
<protein>
    <submittedName>
        <fullName evidence="2">Uncharacterized protein</fullName>
    </submittedName>
</protein>
<sequence>MSLGIFRSIDVYMSKNASIDELPRKYPDEVLPRPASELEKSEICCGSASEYTAIAFTFFGHLPAKAIEQLDLDFYREESRSTKRNEHGKERESSKRKRRMSSDIDKRE</sequence>